<evidence type="ECO:0008006" key="5">
    <source>
        <dbReference type="Google" id="ProtNLM"/>
    </source>
</evidence>
<protein>
    <recommendedName>
        <fullName evidence="5">Nitroreductase</fullName>
    </recommendedName>
</protein>
<evidence type="ECO:0000256" key="2">
    <source>
        <dbReference type="ARBA" id="ARBA00049106"/>
    </source>
</evidence>
<dbReference type="PANTHER" id="PTHR39428:SF3">
    <property type="entry name" value="DEAZAFLAVIN-DEPENDENT NITROREDUCTASE"/>
    <property type="match status" value="1"/>
</dbReference>
<dbReference type="PANTHER" id="PTHR39428">
    <property type="entry name" value="F420H(2)-DEPENDENT QUINONE REDUCTASE RV1261C"/>
    <property type="match status" value="1"/>
</dbReference>
<comment type="caution">
    <text evidence="3">The sequence shown here is derived from an EMBL/GenBank/DDBJ whole genome shotgun (WGS) entry which is preliminary data.</text>
</comment>
<dbReference type="Gene3D" id="2.30.110.10">
    <property type="entry name" value="Electron Transport, Fmn-binding Protein, Chain A"/>
    <property type="match status" value="1"/>
</dbReference>
<organism evidence="3 4">
    <name type="scientific">Mycolicibacterium elephantis DSM 44368</name>
    <dbReference type="NCBI Taxonomy" id="1335622"/>
    <lineage>
        <taxon>Bacteria</taxon>
        <taxon>Bacillati</taxon>
        <taxon>Actinomycetota</taxon>
        <taxon>Actinomycetes</taxon>
        <taxon>Mycobacteriales</taxon>
        <taxon>Mycobacteriaceae</taxon>
        <taxon>Mycolicibacterium</taxon>
    </lineage>
</organism>
<dbReference type="EMBL" id="ATDN01000089">
    <property type="protein sequence ID" value="RWA15326.1"/>
    <property type="molecule type" value="Genomic_DNA"/>
</dbReference>
<comment type="similarity">
    <text evidence="1">Belongs to the F420H(2)-dependent quinone reductase family.</text>
</comment>
<proteinExistence type="inferred from homology"/>
<reference evidence="3 4" key="1">
    <citation type="submission" date="2013-06" db="EMBL/GenBank/DDBJ databases">
        <title>The draft sequence of the Mycobacterium elephantis genome.</title>
        <authorList>
            <person name="Pettersson F.B."/>
            <person name="Das S."/>
            <person name="Dasgupta S."/>
            <person name="Bhattacharya A."/>
            <person name="Kirsebom L.A."/>
        </authorList>
    </citation>
    <scope>NUCLEOTIDE SEQUENCE [LARGE SCALE GENOMIC DNA]</scope>
    <source>
        <strain evidence="3 4">DSM 44368</strain>
    </source>
</reference>
<keyword evidence="4" id="KW-1185">Reference proteome</keyword>
<accession>A0A439DLC8</accession>
<dbReference type="InterPro" id="IPR012349">
    <property type="entry name" value="Split_barrel_FMN-bd"/>
</dbReference>
<dbReference type="Pfam" id="PF04075">
    <property type="entry name" value="F420H2_quin_red"/>
    <property type="match status" value="1"/>
</dbReference>
<sequence>MTTMPNHERLARQSNRVVRRWPRAQRRMSRIHAWIYRISGGRLLPRWFAGAPVMVLETVGRRSGEKRSAPVLYLRDGDALVVMAANAGASRTPAWWLNLQAAGVGEAIVGGQRITVAPRELVGAERDRLLRRFVEMYPQAEHYPRFTERPLPLIALKPTEPTTR</sequence>
<evidence type="ECO:0000313" key="4">
    <source>
        <dbReference type="Proteomes" id="UP000287177"/>
    </source>
</evidence>
<comment type="catalytic activity">
    <reaction evidence="2">
        <text>oxidized coenzyme F420-(gamma-L-Glu)(n) + a quinol + H(+) = reduced coenzyme F420-(gamma-L-Glu)(n) + a quinone</text>
        <dbReference type="Rhea" id="RHEA:39663"/>
        <dbReference type="Rhea" id="RHEA-COMP:12939"/>
        <dbReference type="Rhea" id="RHEA-COMP:14378"/>
        <dbReference type="ChEBI" id="CHEBI:15378"/>
        <dbReference type="ChEBI" id="CHEBI:24646"/>
        <dbReference type="ChEBI" id="CHEBI:132124"/>
        <dbReference type="ChEBI" id="CHEBI:133980"/>
        <dbReference type="ChEBI" id="CHEBI:139511"/>
    </reaction>
</comment>
<dbReference type="GO" id="GO:0070967">
    <property type="term" value="F:coenzyme F420 binding"/>
    <property type="evidence" value="ECO:0007669"/>
    <property type="project" value="TreeGrafter"/>
</dbReference>
<name>A0A439DLC8_9MYCO</name>
<evidence type="ECO:0000313" key="3">
    <source>
        <dbReference type="EMBL" id="RWA15326.1"/>
    </source>
</evidence>
<dbReference type="SUPFAM" id="SSF50475">
    <property type="entry name" value="FMN-binding split barrel"/>
    <property type="match status" value="1"/>
</dbReference>
<dbReference type="InterPro" id="IPR004378">
    <property type="entry name" value="F420H2_quin_Rdtase"/>
</dbReference>
<dbReference type="NCBIfam" id="TIGR00026">
    <property type="entry name" value="hi_GC_TIGR00026"/>
    <property type="match status" value="1"/>
</dbReference>
<dbReference type="AlphaFoldDB" id="A0A439DLC8"/>
<dbReference type="GO" id="GO:0005886">
    <property type="term" value="C:plasma membrane"/>
    <property type="evidence" value="ECO:0007669"/>
    <property type="project" value="TreeGrafter"/>
</dbReference>
<dbReference type="Proteomes" id="UP000287177">
    <property type="component" value="Unassembled WGS sequence"/>
</dbReference>
<gene>
    <name evidence="3" type="ORF">MELE44368_09930</name>
</gene>
<evidence type="ECO:0000256" key="1">
    <source>
        <dbReference type="ARBA" id="ARBA00008710"/>
    </source>
</evidence>
<dbReference type="GO" id="GO:0016491">
    <property type="term" value="F:oxidoreductase activity"/>
    <property type="evidence" value="ECO:0007669"/>
    <property type="project" value="InterPro"/>
</dbReference>